<protein>
    <recommendedName>
        <fullName evidence="6">Mutator family transposase</fullName>
    </recommendedName>
</protein>
<evidence type="ECO:0000313" key="9">
    <source>
        <dbReference type="Proteomes" id="UP000199399"/>
    </source>
</evidence>
<dbReference type="OrthoDB" id="165209at2"/>
<comment type="similarity">
    <text evidence="2 6">Belongs to the transposase mutator family.</text>
</comment>
<dbReference type="PANTHER" id="PTHR33217:SF7">
    <property type="entry name" value="TRANSPOSASE FOR INSERTION SEQUENCE ELEMENT IS1081"/>
    <property type="match status" value="1"/>
</dbReference>
<evidence type="ECO:0000256" key="5">
    <source>
        <dbReference type="ARBA" id="ARBA00023172"/>
    </source>
</evidence>
<evidence type="ECO:0000256" key="7">
    <source>
        <dbReference type="SAM" id="MobiDB-lite"/>
    </source>
</evidence>
<evidence type="ECO:0000313" key="8">
    <source>
        <dbReference type="EMBL" id="SDG07534.1"/>
    </source>
</evidence>
<evidence type="ECO:0000256" key="4">
    <source>
        <dbReference type="ARBA" id="ARBA00023125"/>
    </source>
</evidence>
<dbReference type="PANTHER" id="PTHR33217">
    <property type="entry name" value="TRANSPOSASE FOR INSERTION SEQUENCE ELEMENT IS1081"/>
    <property type="match status" value="1"/>
</dbReference>
<dbReference type="Pfam" id="PF00872">
    <property type="entry name" value="Transposase_mut"/>
    <property type="match status" value="1"/>
</dbReference>
<sequence length="398" mass="44871">MTETMIDLPEAIAKSDDADFLRELIQDAAQRLMDIEVAAVCGAGHGERSSERENQRNGYRPRQWDTRAGTIGLNIPKLRKGSYFPTFLEPRRTAEKALMAVIQEAYIHGVSTRAVDDLVRAMGLTGTSKSQVSRLCEEIDERVQTFLNRPLEGDWPFLWLDATYVKLREGGRIVSMAVIVAVAVNTDGRREILGITVMPSEAETFWADFLRSLTRRGLRGVQLVISDAHEGLKAAARKVLGAGWQRCRVHFQRNLLARVGKANKPVVSAVVKTVFAETDRDQAHARWREVADNLRDRFRDVAELMDEAEHDVLAYMAFDESLRSKLHSTNPLERVNNEIKRRTNVVGIFPNREAVIRIVGALMLEQNDEWAVSRRYMPVEKLTAMCNDPDAATMIAAQ</sequence>
<dbReference type="EMBL" id="FNBP01000004">
    <property type="protein sequence ID" value="SDG07534.1"/>
    <property type="molecule type" value="Genomic_DNA"/>
</dbReference>
<dbReference type="InterPro" id="IPR001207">
    <property type="entry name" value="Transposase_mutator"/>
</dbReference>
<keyword evidence="6" id="KW-0814">Transposable element</keyword>
<gene>
    <name evidence="8" type="ORF">SAMN04489759_104320</name>
</gene>
<feature type="compositionally biased region" description="Basic and acidic residues" evidence="7">
    <location>
        <begin position="45"/>
        <end position="55"/>
    </location>
</feature>
<keyword evidence="5 6" id="KW-0233">DNA recombination</keyword>
<evidence type="ECO:0000256" key="2">
    <source>
        <dbReference type="ARBA" id="ARBA00010961"/>
    </source>
</evidence>
<keyword evidence="9" id="KW-1185">Reference proteome</keyword>
<dbReference type="Proteomes" id="UP000199399">
    <property type="component" value="Unassembled WGS sequence"/>
</dbReference>
<proteinExistence type="inferred from homology"/>
<dbReference type="GO" id="GO:0003677">
    <property type="term" value="F:DNA binding"/>
    <property type="evidence" value="ECO:0007669"/>
    <property type="project" value="UniProtKB-UniRule"/>
</dbReference>
<organism evidence="8 9">
    <name type="scientific">Sulfitobacter delicatus</name>
    <dbReference type="NCBI Taxonomy" id="218672"/>
    <lineage>
        <taxon>Bacteria</taxon>
        <taxon>Pseudomonadati</taxon>
        <taxon>Pseudomonadota</taxon>
        <taxon>Alphaproteobacteria</taxon>
        <taxon>Rhodobacterales</taxon>
        <taxon>Roseobacteraceae</taxon>
        <taxon>Sulfitobacter</taxon>
    </lineage>
</organism>
<reference evidence="9" key="1">
    <citation type="submission" date="2016-10" db="EMBL/GenBank/DDBJ databases">
        <authorList>
            <person name="Varghese N."/>
            <person name="Submissions S."/>
        </authorList>
    </citation>
    <scope>NUCLEOTIDE SEQUENCE [LARGE SCALE GENOMIC DNA]</scope>
    <source>
        <strain evidence="9">DSM 16477</strain>
    </source>
</reference>
<comment type="function">
    <text evidence="1 6">Required for the transposition of the insertion element.</text>
</comment>
<dbReference type="GO" id="GO:0006313">
    <property type="term" value="P:DNA transposition"/>
    <property type="evidence" value="ECO:0007669"/>
    <property type="project" value="UniProtKB-UniRule"/>
</dbReference>
<evidence type="ECO:0000256" key="1">
    <source>
        <dbReference type="ARBA" id="ARBA00002190"/>
    </source>
</evidence>
<accession>A0A1G7RA15</accession>
<evidence type="ECO:0000256" key="6">
    <source>
        <dbReference type="RuleBase" id="RU365089"/>
    </source>
</evidence>
<dbReference type="GO" id="GO:0004803">
    <property type="term" value="F:transposase activity"/>
    <property type="evidence" value="ECO:0007669"/>
    <property type="project" value="UniProtKB-UniRule"/>
</dbReference>
<name>A0A1G7RA15_9RHOB</name>
<dbReference type="AlphaFoldDB" id="A0A1G7RA15"/>
<feature type="region of interest" description="Disordered" evidence="7">
    <location>
        <begin position="44"/>
        <end position="63"/>
    </location>
</feature>
<evidence type="ECO:0000256" key="3">
    <source>
        <dbReference type="ARBA" id="ARBA00022578"/>
    </source>
</evidence>
<dbReference type="RefSeq" id="WP_093741812.1">
    <property type="nucleotide sequence ID" value="NZ_FNBP01000004.1"/>
</dbReference>
<dbReference type="NCBIfam" id="NF033543">
    <property type="entry name" value="transpos_IS256"/>
    <property type="match status" value="1"/>
</dbReference>
<keyword evidence="4 6" id="KW-0238">DNA-binding</keyword>
<keyword evidence="3 6" id="KW-0815">Transposition</keyword>